<dbReference type="AlphaFoldDB" id="A0A6G1GFW0"/>
<proteinExistence type="predicted"/>
<dbReference type="Proteomes" id="UP000504638">
    <property type="component" value="Unplaced"/>
</dbReference>
<sequence>MSARNAYRGGRLEDMAPTGTTIPDDASVPRTISSVPRPDQDPNHRAYHGDGADNPEDIPRRNRDLGTTGEVVTGTGDRLPVQVESKRMHFDPNNPAAKGHDRAEKHRTDHHADDIGRYGGKGAEVDVPPGEEGLDQDTIRPPKTA</sequence>
<feature type="compositionally biased region" description="Basic and acidic residues" evidence="1">
    <location>
        <begin position="98"/>
        <end position="116"/>
    </location>
</feature>
<dbReference type="RefSeq" id="XP_033538545.1">
    <property type="nucleotide sequence ID" value="XM_033678388.1"/>
</dbReference>
<evidence type="ECO:0000313" key="3">
    <source>
        <dbReference type="Proteomes" id="UP000504638"/>
    </source>
</evidence>
<feature type="compositionally biased region" description="Low complexity" evidence="1">
    <location>
        <begin position="66"/>
        <end position="76"/>
    </location>
</feature>
<accession>A0A6G1GFW0</accession>
<name>A0A6G1GFW0_9PEZI</name>
<evidence type="ECO:0000313" key="2">
    <source>
        <dbReference type="EMBL" id="KAF1816914.1"/>
    </source>
</evidence>
<dbReference type="OrthoDB" id="5416172at2759"/>
<gene>
    <name evidence="2 4" type="ORF">P152DRAFT_453524</name>
</gene>
<protein>
    <submittedName>
        <fullName evidence="2 4">Uncharacterized protein</fullName>
    </submittedName>
</protein>
<reference evidence="4" key="3">
    <citation type="submission" date="2025-04" db="UniProtKB">
        <authorList>
            <consortium name="RefSeq"/>
        </authorList>
    </citation>
    <scope>IDENTIFICATION</scope>
    <source>
        <strain evidence="4">CBS 781.70</strain>
    </source>
</reference>
<reference evidence="2 4" key="1">
    <citation type="submission" date="2020-01" db="EMBL/GenBank/DDBJ databases">
        <authorList>
            <consortium name="DOE Joint Genome Institute"/>
            <person name="Haridas S."/>
            <person name="Albert R."/>
            <person name="Binder M."/>
            <person name="Bloem J."/>
            <person name="Labutti K."/>
            <person name="Salamov A."/>
            <person name="Andreopoulos B."/>
            <person name="Baker S.E."/>
            <person name="Barry K."/>
            <person name="Bills G."/>
            <person name="Bluhm B.H."/>
            <person name="Cannon C."/>
            <person name="Castanera R."/>
            <person name="Culley D.E."/>
            <person name="Daum C."/>
            <person name="Ezra D."/>
            <person name="Gonzalez J.B."/>
            <person name="Henrissat B."/>
            <person name="Kuo A."/>
            <person name="Liang C."/>
            <person name="Lipzen A."/>
            <person name="Lutzoni F."/>
            <person name="Magnuson J."/>
            <person name="Mondo S."/>
            <person name="Nolan M."/>
            <person name="Ohm R."/>
            <person name="Pangilinan J."/>
            <person name="Park H.-J."/>
            <person name="Ramirez L."/>
            <person name="Alfaro M."/>
            <person name="Sun H."/>
            <person name="Tritt A."/>
            <person name="Yoshinaga Y."/>
            <person name="Zwiers L.-H."/>
            <person name="Turgeon B.G."/>
            <person name="Goodwin S.B."/>
            <person name="Spatafora J.W."/>
            <person name="Crous P.W."/>
            <person name="Grigoriev I.V."/>
        </authorList>
    </citation>
    <scope>NUCLEOTIDE SEQUENCE</scope>
    <source>
        <strain evidence="2 4">CBS 781.70</strain>
    </source>
</reference>
<dbReference type="GeneID" id="54418958"/>
<feature type="region of interest" description="Disordered" evidence="1">
    <location>
        <begin position="1"/>
        <end position="145"/>
    </location>
</feature>
<dbReference type="EMBL" id="ML975149">
    <property type="protein sequence ID" value="KAF1816914.1"/>
    <property type="molecule type" value="Genomic_DNA"/>
</dbReference>
<organism evidence="2">
    <name type="scientific">Eremomyces bilateralis CBS 781.70</name>
    <dbReference type="NCBI Taxonomy" id="1392243"/>
    <lineage>
        <taxon>Eukaryota</taxon>
        <taxon>Fungi</taxon>
        <taxon>Dikarya</taxon>
        <taxon>Ascomycota</taxon>
        <taxon>Pezizomycotina</taxon>
        <taxon>Dothideomycetes</taxon>
        <taxon>Dothideomycetes incertae sedis</taxon>
        <taxon>Eremomycetales</taxon>
        <taxon>Eremomycetaceae</taxon>
        <taxon>Eremomyces</taxon>
    </lineage>
</organism>
<evidence type="ECO:0000313" key="4">
    <source>
        <dbReference type="RefSeq" id="XP_033538545.1"/>
    </source>
</evidence>
<feature type="compositionally biased region" description="Basic and acidic residues" evidence="1">
    <location>
        <begin position="38"/>
        <end position="64"/>
    </location>
</feature>
<keyword evidence="3" id="KW-1185">Reference proteome</keyword>
<evidence type="ECO:0000256" key="1">
    <source>
        <dbReference type="SAM" id="MobiDB-lite"/>
    </source>
</evidence>
<reference evidence="4" key="2">
    <citation type="submission" date="2020-04" db="EMBL/GenBank/DDBJ databases">
        <authorList>
            <consortium name="NCBI Genome Project"/>
        </authorList>
    </citation>
    <scope>NUCLEOTIDE SEQUENCE</scope>
    <source>
        <strain evidence="4">CBS 781.70</strain>
    </source>
</reference>